<proteinExistence type="predicted"/>
<dbReference type="CDD" id="cd00085">
    <property type="entry name" value="HNHc"/>
    <property type="match status" value="1"/>
</dbReference>
<dbReference type="EMBL" id="JAVRIB010000007">
    <property type="protein sequence ID" value="MDT0634883.1"/>
    <property type="molecule type" value="Genomic_DNA"/>
</dbReference>
<gene>
    <name evidence="2" type="ORF">RM532_07910</name>
</gene>
<dbReference type="InterPro" id="IPR003615">
    <property type="entry name" value="HNH_nuc"/>
</dbReference>
<organism evidence="2 3">
    <name type="scientific">Spectribacter hydrogenoxidans</name>
    <dbReference type="NCBI Taxonomy" id="3075608"/>
    <lineage>
        <taxon>Bacteria</taxon>
        <taxon>Pseudomonadati</taxon>
        <taxon>Pseudomonadota</taxon>
        <taxon>Gammaproteobacteria</taxon>
        <taxon>Salinisphaerales</taxon>
        <taxon>Salinisphaeraceae</taxon>
        <taxon>Spectribacter</taxon>
    </lineage>
</organism>
<keyword evidence="3" id="KW-1185">Reference proteome</keyword>
<evidence type="ECO:0000313" key="2">
    <source>
        <dbReference type="EMBL" id="MDT0634883.1"/>
    </source>
</evidence>
<dbReference type="Gene3D" id="1.10.30.50">
    <property type="match status" value="1"/>
</dbReference>
<name>A0ABU3C030_9GAMM</name>
<dbReference type="Pfam" id="PF13395">
    <property type="entry name" value="HNH_4"/>
    <property type="match status" value="1"/>
</dbReference>
<keyword evidence="2" id="KW-0255">Endonuclease</keyword>
<keyword evidence="2" id="KW-0378">Hydrolase</keyword>
<keyword evidence="2" id="KW-0540">Nuclease</keyword>
<evidence type="ECO:0000313" key="3">
    <source>
        <dbReference type="Proteomes" id="UP001251857"/>
    </source>
</evidence>
<protein>
    <submittedName>
        <fullName evidence="2">HNH endonuclease domain-containing protein</fullName>
    </submittedName>
</protein>
<sequence>MVRSLPPSGAGLDTGALAQLFRRTTNSYKYLFFLAILTQLKSKQFRARILDLDELTVEMTGLAWYPYEHFRLSFGIQDKIADSLREYPVAEGSMPGRAIVRQKLRAQGPRMALDRLMRYVPYRLLTPFFEDELTGLSDSRKNRKISLLADRNFDSRKPLYRLRKAGQLEVHPDWLSYLYKNFSLVEGWANWAWVRYLTDRNPNVPNIANKVGSPAQRNNLNSARKLWEAALERDTVRCPYSGYRLTGTHFELDHFIPWRYVAHDHLWNLVAVIPEANQAKRDRIPAQLYVDGLIDSQFRLLKATKETMENESSWESRIAVHYLNGLRVTTSEELLNEVTLADAYEATVGPMMAIAKQMGFSGGWHF</sequence>
<accession>A0ABU3C030</accession>
<comment type="caution">
    <text evidence="2">The sequence shown here is derived from an EMBL/GenBank/DDBJ whole genome shotgun (WGS) entry which is preliminary data.</text>
</comment>
<dbReference type="Proteomes" id="UP001251857">
    <property type="component" value="Unassembled WGS sequence"/>
</dbReference>
<dbReference type="GO" id="GO:0004519">
    <property type="term" value="F:endonuclease activity"/>
    <property type="evidence" value="ECO:0007669"/>
    <property type="project" value="UniProtKB-KW"/>
</dbReference>
<feature type="domain" description="HNH nuclease" evidence="1">
    <location>
        <begin position="238"/>
        <end position="285"/>
    </location>
</feature>
<evidence type="ECO:0000259" key="1">
    <source>
        <dbReference type="Pfam" id="PF13395"/>
    </source>
</evidence>
<reference evidence="2 3" key="1">
    <citation type="submission" date="2023-09" db="EMBL/GenBank/DDBJ databases">
        <authorList>
            <person name="Rey-Velasco X."/>
        </authorList>
    </citation>
    <scope>NUCLEOTIDE SEQUENCE [LARGE SCALE GENOMIC DNA]</scope>
    <source>
        <strain evidence="2 3">W335</strain>
    </source>
</reference>
<dbReference type="RefSeq" id="WP_311652705.1">
    <property type="nucleotide sequence ID" value="NZ_JAVRIB010000007.1"/>
</dbReference>